<dbReference type="InterPro" id="IPR036188">
    <property type="entry name" value="FAD/NAD-bd_sf"/>
</dbReference>
<accession>A0ABQ8VUX4</accession>
<reference evidence="1" key="1">
    <citation type="submission" date="2022-08" db="EMBL/GenBank/DDBJ databases">
        <title>A Global Phylogenomic Analysis of the Shiitake Genus Lentinula.</title>
        <authorList>
            <consortium name="DOE Joint Genome Institute"/>
            <person name="Sierra-Patev S."/>
            <person name="Min B."/>
            <person name="Naranjo-Ortiz M."/>
            <person name="Looney B."/>
            <person name="Konkel Z."/>
            <person name="Slot J.C."/>
            <person name="Sakamoto Y."/>
            <person name="Steenwyk J.L."/>
            <person name="Rokas A."/>
            <person name="Carro J."/>
            <person name="Camarero S."/>
            <person name="Ferreira P."/>
            <person name="Molpeceres G."/>
            <person name="Ruiz-Duenas F.J."/>
            <person name="Serrano A."/>
            <person name="Henrissat B."/>
            <person name="Drula E."/>
            <person name="Hughes K.W."/>
            <person name="Mata J.L."/>
            <person name="Ishikawa N.K."/>
            <person name="Vargas-Isla R."/>
            <person name="Ushijima S."/>
            <person name="Smith C.A."/>
            <person name="Ahrendt S."/>
            <person name="Andreopoulos W."/>
            <person name="He G."/>
            <person name="Labutti K."/>
            <person name="Lipzen A."/>
            <person name="Ng V."/>
            <person name="Riley R."/>
            <person name="Sandor L."/>
            <person name="Barry K."/>
            <person name="Martinez A.T."/>
            <person name="Xiao Y."/>
            <person name="Gibbons J.G."/>
            <person name="Terashima K."/>
            <person name="Grigoriev I.V."/>
            <person name="Hibbett D.S."/>
        </authorList>
    </citation>
    <scope>NUCLEOTIDE SEQUENCE</scope>
    <source>
        <strain evidence="1">RHP3577 ss4</strain>
    </source>
</reference>
<dbReference type="Proteomes" id="UP001150217">
    <property type="component" value="Unassembled WGS sequence"/>
</dbReference>
<keyword evidence="2" id="KW-1185">Reference proteome</keyword>
<name>A0ABQ8VUX4_9AGAR</name>
<dbReference type="Gene3D" id="3.50.50.60">
    <property type="entry name" value="FAD/NAD(P)-binding domain"/>
    <property type="match status" value="1"/>
</dbReference>
<sequence length="278" mass="31052">MLLKIYDAHPSPFQPLSDDKYNSKLQVIGGLSLGPNGQCAMAAFGPTALTYIRDRAFKYSAVKFVNQYGKVLGEFPFGSKERYGYGQLMATRAMVHEGFLVGEDREVDGNVNWSSNVLRVWEETDNEGCVCVEFVDGTVESSLTGFGGFIPLSSFTPFTRDASIKTPKPTIAMSWIGGFGFSLLAPLNSPDTQKKLIWFSHVEIKNPLPCDTPRFDMMPLLLDRHGSWKFIYVVCQGVMQNMVVEGLFLSVIRRMLCHLKVLEACHVQLKIALLLLYS</sequence>
<evidence type="ECO:0000313" key="2">
    <source>
        <dbReference type="Proteomes" id="UP001150217"/>
    </source>
</evidence>
<dbReference type="EMBL" id="JANVFT010000007">
    <property type="protein sequence ID" value="KAJ4500183.1"/>
    <property type="molecule type" value="Genomic_DNA"/>
</dbReference>
<dbReference type="Gene3D" id="3.30.9.30">
    <property type="match status" value="1"/>
</dbReference>
<organism evidence="1 2">
    <name type="scientific">Lentinula lateritia</name>
    <dbReference type="NCBI Taxonomy" id="40482"/>
    <lineage>
        <taxon>Eukaryota</taxon>
        <taxon>Fungi</taxon>
        <taxon>Dikarya</taxon>
        <taxon>Basidiomycota</taxon>
        <taxon>Agaricomycotina</taxon>
        <taxon>Agaricomycetes</taxon>
        <taxon>Agaricomycetidae</taxon>
        <taxon>Agaricales</taxon>
        <taxon>Marasmiineae</taxon>
        <taxon>Omphalotaceae</taxon>
        <taxon>Lentinula</taxon>
    </lineage>
</organism>
<proteinExistence type="predicted"/>
<evidence type="ECO:0000313" key="1">
    <source>
        <dbReference type="EMBL" id="KAJ4500183.1"/>
    </source>
</evidence>
<comment type="caution">
    <text evidence="1">The sequence shown here is derived from an EMBL/GenBank/DDBJ whole genome shotgun (WGS) entry which is preliminary data.</text>
</comment>
<gene>
    <name evidence="1" type="ORF">C8R41DRAFT_964325</name>
</gene>
<protein>
    <submittedName>
        <fullName evidence="1">Uncharacterized protein</fullName>
    </submittedName>
</protein>